<evidence type="ECO:0000259" key="2">
    <source>
        <dbReference type="Pfam" id="PF20469"/>
    </source>
</evidence>
<dbReference type="Pfam" id="PF20469">
    <property type="entry name" value="OLD-like_TOPRIM"/>
    <property type="match status" value="1"/>
</dbReference>
<dbReference type="AlphaFoldDB" id="A0A368JKN9"/>
<protein>
    <submittedName>
        <fullName evidence="3">Uncharacterized protein</fullName>
    </submittedName>
</protein>
<dbReference type="InterPro" id="IPR041685">
    <property type="entry name" value="AAA_GajA/Old/RecF-like"/>
</dbReference>
<comment type="caution">
    <text evidence="3">The sequence shown here is derived from an EMBL/GenBank/DDBJ whole genome shotgun (WGS) entry which is preliminary data.</text>
</comment>
<proteinExistence type="predicted"/>
<evidence type="ECO:0000313" key="3">
    <source>
        <dbReference type="EMBL" id="RCR67123.1"/>
    </source>
</evidence>
<dbReference type="CDD" id="cd01026">
    <property type="entry name" value="TOPRIM_OLD"/>
    <property type="match status" value="1"/>
</dbReference>
<dbReference type="InterPro" id="IPR051396">
    <property type="entry name" value="Bact_Antivir_Def_Nuclease"/>
</dbReference>
<dbReference type="Pfam" id="PF13175">
    <property type="entry name" value="AAA_15"/>
    <property type="match status" value="1"/>
</dbReference>
<accession>A0A368JKN9</accession>
<dbReference type="PANTHER" id="PTHR43581:SF2">
    <property type="entry name" value="EXCINUCLEASE ATPASE SUBUNIT"/>
    <property type="match status" value="1"/>
</dbReference>
<feature type="domain" description="OLD protein-like TOPRIM" evidence="2">
    <location>
        <begin position="90"/>
        <end position="154"/>
    </location>
</feature>
<evidence type="ECO:0000313" key="4">
    <source>
        <dbReference type="Proteomes" id="UP000253383"/>
    </source>
</evidence>
<dbReference type="EMBL" id="QOWE01000022">
    <property type="protein sequence ID" value="RCR67123.1"/>
    <property type="molecule type" value="Genomic_DNA"/>
</dbReference>
<name>A0A368JKN9_9BACT</name>
<sequence length="298" mass="34250">MHPQMQYVFIKNIRDFVRSKLNWDVQILITTHSSHIIAESNFDSIRYFDNSELFLKVKNLSEFRLIEGASDPTGISFLKQYLSLSRCDMFFADKIIMIEGTVERLLLPLFIKKAAPALLSKYISIIEVGGAYAHIFKDLLCFLNIKTLIITDLDSIDKSTKKSCKVSEGHKTSNAVLKEWIPAMEMLNDLQNCSDEGKTKGKIRVAYQVAEINRITCGRSFEEAFILRNSKILECCTNGKLIPLLFKNTGEQEIVENSYEISSKISERKTDFAFDIMVLDRWEVPRYISEGLQWLTED</sequence>
<evidence type="ECO:0000259" key="1">
    <source>
        <dbReference type="Pfam" id="PF13175"/>
    </source>
</evidence>
<dbReference type="Proteomes" id="UP000253383">
    <property type="component" value="Unassembled WGS sequence"/>
</dbReference>
<feature type="domain" description="Endonuclease GajA/Old nuclease/RecF-like AAA" evidence="1">
    <location>
        <begin position="2"/>
        <end position="37"/>
    </location>
</feature>
<organism evidence="3 4">
    <name type="scientific">Larkinella punicea</name>
    <dbReference type="NCBI Taxonomy" id="2315727"/>
    <lineage>
        <taxon>Bacteria</taxon>
        <taxon>Pseudomonadati</taxon>
        <taxon>Bacteroidota</taxon>
        <taxon>Cytophagia</taxon>
        <taxon>Cytophagales</taxon>
        <taxon>Spirosomataceae</taxon>
        <taxon>Larkinella</taxon>
    </lineage>
</organism>
<dbReference type="PANTHER" id="PTHR43581">
    <property type="entry name" value="ATP/GTP PHOSPHATASE"/>
    <property type="match status" value="1"/>
</dbReference>
<dbReference type="InterPro" id="IPR034139">
    <property type="entry name" value="TOPRIM_OLD"/>
</dbReference>
<gene>
    <name evidence="3" type="ORF">DUE52_24030</name>
</gene>
<reference evidence="3 4" key="1">
    <citation type="submission" date="2018-07" db="EMBL/GenBank/DDBJ databases">
        <title>Genome analysis of Larkinella rosea.</title>
        <authorList>
            <person name="Zhou Z."/>
            <person name="Wang G."/>
        </authorList>
    </citation>
    <scope>NUCLEOTIDE SEQUENCE [LARGE SCALE GENOMIC DNA]</scope>
    <source>
        <strain evidence="4">zzj9</strain>
    </source>
</reference>
<keyword evidence="4" id="KW-1185">Reference proteome</keyword>